<sequence length="217" mass="23738">MDFPIKKIVLGFAGFMIVLNLLVLDIEILQNSSNPTIQKITQKTPPTATLMPETELAESSQTTAASCPTACLDIIKQATASSKITTTAKTNATTTGVKEFFIPIGSGSTSLSDWEDVNGLQVYVDASQYSAIKSAVFEASVRVPTKNQWIDVRLYNVTDKHAVWFSEVRFPSGSDPTLIRSAPMVLDSGSKLLKVQMRTQLGHIAYLDQSRIVITMY</sequence>
<protein>
    <submittedName>
        <fullName evidence="1">Uncharacterized protein</fullName>
    </submittedName>
</protein>
<evidence type="ECO:0000313" key="1">
    <source>
        <dbReference type="EMBL" id="OGK38998.1"/>
    </source>
</evidence>
<comment type="caution">
    <text evidence="1">The sequence shown here is derived from an EMBL/GenBank/DDBJ whole genome shotgun (WGS) entry which is preliminary data.</text>
</comment>
<evidence type="ECO:0000313" key="2">
    <source>
        <dbReference type="Proteomes" id="UP000179024"/>
    </source>
</evidence>
<dbReference type="EMBL" id="MGAE01000030">
    <property type="protein sequence ID" value="OGK38998.1"/>
    <property type="molecule type" value="Genomic_DNA"/>
</dbReference>
<reference evidence="1 2" key="1">
    <citation type="journal article" date="2016" name="Nat. Commun.">
        <title>Thousands of microbial genomes shed light on interconnected biogeochemical processes in an aquifer system.</title>
        <authorList>
            <person name="Anantharaman K."/>
            <person name="Brown C.T."/>
            <person name="Hug L.A."/>
            <person name="Sharon I."/>
            <person name="Castelle C.J."/>
            <person name="Probst A.J."/>
            <person name="Thomas B.C."/>
            <person name="Singh A."/>
            <person name="Wilkins M.J."/>
            <person name="Karaoz U."/>
            <person name="Brodie E.L."/>
            <person name="Williams K.H."/>
            <person name="Hubbard S.S."/>
            <person name="Banfield J.F."/>
        </authorList>
    </citation>
    <scope>NUCLEOTIDE SEQUENCE [LARGE SCALE GENOMIC DNA]</scope>
</reference>
<dbReference type="Proteomes" id="UP000179024">
    <property type="component" value="Unassembled WGS sequence"/>
</dbReference>
<proteinExistence type="predicted"/>
<name>A0A1F7I6K5_9BACT</name>
<gene>
    <name evidence="1" type="ORF">A3F34_00265</name>
</gene>
<dbReference type="AlphaFoldDB" id="A0A1F7I6K5"/>
<organism evidence="1 2">
    <name type="scientific">Candidatus Roizmanbacteria bacterium RIFCSPHIGHO2_12_FULL_44_10</name>
    <dbReference type="NCBI Taxonomy" id="1802054"/>
    <lineage>
        <taxon>Bacteria</taxon>
        <taxon>Candidatus Roizmaniibacteriota</taxon>
    </lineage>
</organism>
<accession>A0A1F7I6K5</accession>